<keyword evidence="15" id="KW-1185">Reference proteome</keyword>
<evidence type="ECO:0000256" key="7">
    <source>
        <dbReference type="ARBA" id="ARBA00023065"/>
    </source>
</evidence>
<dbReference type="InterPro" id="IPR057290">
    <property type="entry name" value="CHX17_C"/>
</dbReference>
<dbReference type="GO" id="GO:0012505">
    <property type="term" value="C:endomembrane system"/>
    <property type="evidence" value="ECO:0007669"/>
    <property type="project" value="TreeGrafter"/>
</dbReference>
<feature type="transmembrane region" description="Helical" evidence="10">
    <location>
        <begin position="247"/>
        <end position="268"/>
    </location>
</feature>
<organism evidence="14 15">
    <name type="scientific">Ficus carica</name>
    <name type="common">Common fig</name>
    <dbReference type="NCBI Taxonomy" id="3494"/>
    <lineage>
        <taxon>Eukaryota</taxon>
        <taxon>Viridiplantae</taxon>
        <taxon>Streptophyta</taxon>
        <taxon>Embryophyta</taxon>
        <taxon>Tracheophyta</taxon>
        <taxon>Spermatophyta</taxon>
        <taxon>Magnoliopsida</taxon>
        <taxon>eudicotyledons</taxon>
        <taxon>Gunneridae</taxon>
        <taxon>Pentapetalae</taxon>
        <taxon>rosids</taxon>
        <taxon>fabids</taxon>
        <taxon>Rosales</taxon>
        <taxon>Moraceae</taxon>
        <taxon>Ficeae</taxon>
        <taxon>Ficus</taxon>
    </lineage>
</organism>
<evidence type="ECO:0008006" key="16">
    <source>
        <dbReference type="Google" id="ProtNLM"/>
    </source>
</evidence>
<feature type="transmembrane region" description="Helical" evidence="10">
    <location>
        <begin position="119"/>
        <end position="139"/>
    </location>
</feature>
<keyword evidence="7" id="KW-0406">Ion transport</keyword>
<evidence type="ECO:0000259" key="11">
    <source>
        <dbReference type="Pfam" id="PF00999"/>
    </source>
</evidence>
<evidence type="ECO:0000313" key="15">
    <source>
        <dbReference type="Proteomes" id="UP001187192"/>
    </source>
</evidence>
<feature type="transmembrane region" description="Helical" evidence="10">
    <location>
        <begin position="218"/>
        <end position="241"/>
    </location>
</feature>
<sequence length="808" mass="89731">MELFNTSARTVIPIKRCVTFPANTHSIGLWNKTDYWRVNATLPYFKFSFPLQNYTIPVLEVEMLSMFFVTQISHFFLKMIGLPMFVAELLAGIFLGDAIAPRFIEKYFQTVFRLNNQDILGTMTLFSYMMFIFLSGVKMDLSIVFRTGSKAFHTGALAMVAPLLLGAVTQLLLTHYWDLTKQENLQLMFILTTHSITSFPVIAVLLEDLKIFNSELGRLGLSSSIISDILGVFLTALATLAKVWDKSIALGFLDLVMVTVFTLVVVYVGRPAMVWMVSQTPEGRPVKKIYLSIIIIAVMFSAVLSNWYHMTLMFGPMILGLAVPDGPPLGAALVKKFEPLVSGVLLPLFVTIGMIKASPFDLKIDSTLTQANAIIVCVIILSKFFFSFIPPLMSKMPLKDSLAIAFIMSYKGVVEMASYGIARDSKVIDLEIYSFVMATIFVTAIIVPLAVRNLYDPMRKYAGYQKRNIMQSAADDAELRIVTCINRSDNTLPIINLLDVSCPTKENPISVYVLHLIELVGRATPVFISHQLQKKTIANYSYSENVILSFCHFQRENHGTANVNVFTAISPTEYMHDDICTLALDKLASLIIVPFHRKWSIDGATIESEDVTVRSINCSVVERAPCSVAILITRGRSESVESMASRQASYRVALIFLGGSDDREALTFAKRMANDSFIKLTVIHFVLTAEEKEMKQWDKVLDHEVLKEIAGSDNNGGAGNGRGGKGNIGYVRETVKDGTQTAAALRSIVDDYELFIVGRRFNLKSNLTSGLDEWSEFPELGVVGDLLASTDVVSKASVLVVQQQKLSS</sequence>
<dbReference type="GO" id="GO:1902600">
    <property type="term" value="P:proton transmembrane transport"/>
    <property type="evidence" value="ECO:0007669"/>
    <property type="project" value="InterPro"/>
</dbReference>
<evidence type="ECO:0000256" key="3">
    <source>
        <dbReference type="ARBA" id="ARBA00022538"/>
    </source>
</evidence>
<evidence type="ECO:0000256" key="6">
    <source>
        <dbReference type="ARBA" id="ARBA00022989"/>
    </source>
</evidence>
<dbReference type="PANTHER" id="PTHR32468:SF165">
    <property type="entry name" value="CATION_H(+) ANTIPORTER 3-LIKE"/>
    <property type="match status" value="1"/>
</dbReference>
<proteinExistence type="inferred from homology"/>
<evidence type="ECO:0000256" key="1">
    <source>
        <dbReference type="ARBA" id="ARBA00004141"/>
    </source>
</evidence>
<evidence type="ECO:0000313" key="14">
    <source>
        <dbReference type="EMBL" id="GMN59000.1"/>
    </source>
</evidence>
<keyword evidence="3" id="KW-0633">Potassium transport</keyword>
<feature type="transmembrane region" description="Helical" evidence="10">
    <location>
        <begin position="432"/>
        <end position="451"/>
    </location>
</feature>
<feature type="transmembrane region" description="Helical" evidence="10">
    <location>
        <begin position="151"/>
        <end position="173"/>
    </location>
</feature>
<feature type="transmembrane region" description="Helical" evidence="10">
    <location>
        <begin position="370"/>
        <end position="389"/>
    </location>
</feature>
<feature type="domain" description="Cation/H(+) antiporter C-terminal" evidence="13">
    <location>
        <begin position="650"/>
        <end position="804"/>
    </location>
</feature>
<evidence type="ECO:0000256" key="10">
    <source>
        <dbReference type="SAM" id="Phobius"/>
    </source>
</evidence>
<keyword evidence="8 10" id="KW-0472">Membrane</keyword>
<dbReference type="Gene3D" id="1.20.1530.20">
    <property type="match status" value="1"/>
</dbReference>
<dbReference type="Pfam" id="PF00999">
    <property type="entry name" value="Na_H_Exchanger"/>
    <property type="match status" value="1"/>
</dbReference>
<dbReference type="InterPro" id="IPR038770">
    <property type="entry name" value="Na+/solute_symporter_sf"/>
</dbReference>
<dbReference type="GO" id="GO:0015297">
    <property type="term" value="F:antiporter activity"/>
    <property type="evidence" value="ECO:0007669"/>
    <property type="project" value="InterPro"/>
</dbReference>
<evidence type="ECO:0000256" key="4">
    <source>
        <dbReference type="ARBA" id="ARBA00022692"/>
    </source>
</evidence>
<reference evidence="14" key="1">
    <citation type="submission" date="2023-07" db="EMBL/GenBank/DDBJ databases">
        <title>draft genome sequence of fig (Ficus carica).</title>
        <authorList>
            <person name="Takahashi T."/>
            <person name="Nishimura K."/>
        </authorList>
    </citation>
    <scope>NUCLEOTIDE SEQUENCE</scope>
</reference>
<feature type="transmembrane region" description="Helical" evidence="10">
    <location>
        <begin position="401"/>
        <end position="420"/>
    </location>
</feature>
<gene>
    <name evidence="14" type="ORF">TIFTF001_028100</name>
</gene>
<evidence type="ECO:0000259" key="12">
    <source>
        <dbReference type="Pfam" id="PF23256"/>
    </source>
</evidence>
<dbReference type="GO" id="GO:0016020">
    <property type="term" value="C:membrane"/>
    <property type="evidence" value="ECO:0007669"/>
    <property type="project" value="UniProtKB-SubCell"/>
</dbReference>
<keyword evidence="5" id="KW-0630">Potassium</keyword>
<feature type="domain" description="Cation/H+ exchanger transmembrane" evidence="11">
    <location>
        <begin position="70"/>
        <end position="450"/>
    </location>
</feature>
<comment type="similarity">
    <text evidence="9">Belongs to the monovalent cation:proton antiporter 2 (CPA2) transporter (TC 2.A.37) family. CHX (TC 2.A.37.4) subfamily.</text>
</comment>
<dbReference type="GO" id="GO:0006813">
    <property type="term" value="P:potassium ion transport"/>
    <property type="evidence" value="ECO:0007669"/>
    <property type="project" value="UniProtKB-KW"/>
</dbReference>
<dbReference type="GO" id="GO:0006885">
    <property type="term" value="P:regulation of pH"/>
    <property type="evidence" value="ECO:0007669"/>
    <property type="project" value="TreeGrafter"/>
</dbReference>
<feature type="transmembrane region" description="Helical" evidence="10">
    <location>
        <begin position="289"/>
        <end position="308"/>
    </location>
</feature>
<comment type="subcellular location">
    <subcellularLocation>
        <location evidence="1">Membrane</location>
        <topology evidence="1">Multi-pass membrane protein</topology>
    </subcellularLocation>
</comment>
<accession>A0AA88J0Q3</accession>
<dbReference type="Proteomes" id="UP001187192">
    <property type="component" value="Unassembled WGS sequence"/>
</dbReference>
<evidence type="ECO:0000259" key="13">
    <source>
        <dbReference type="Pfam" id="PF23259"/>
    </source>
</evidence>
<evidence type="ECO:0000256" key="2">
    <source>
        <dbReference type="ARBA" id="ARBA00022448"/>
    </source>
</evidence>
<evidence type="ECO:0000256" key="8">
    <source>
        <dbReference type="ARBA" id="ARBA00023136"/>
    </source>
</evidence>
<keyword evidence="2" id="KW-0813">Transport</keyword>
<dbReference type="EMBL" id="BTGU01000083">
    <property type="protein sequence ID" value="GMN59000.1"/>
    <property type="molecule type" value="Genomic_DNA"/>
</dbReference>
<feature type="transmembrane region" description="Helical" evidence="10">
    <location>
        <begin position="340"/>
        <end position="358"/>
    </location>
</feature>
<evidence type="ECO:0000256" key="9">
    <source>
        <dbReference type="ARBA" id="ARBA00038341"/>
    </source>
</evidence>
<dbReference type="Pfam" id="PF23256">
    <property type="entry name" value="CHX17_2nd"/>
    <property type="match status" value="1"/>
</dbReference>
<feature type="domain" description="Cation/H(+) antiporter central" evidence="12">
    <location>
        <begin position="510"/>
        <end position="637"/>
    </location>
</feature>
<protein>
    <recommendedName>
        <fullName evidence="16">Cation/H+ exchanger domain-containing protein</fullName>
    </recommendedName>
</protein>
<evidence type="ECO:0000256" key="5">
    <source>
        <dbReference type="ARBA" id="ARBA00022958"/>
    </source>
</evidence>
<feature type="transmembrane region" description="Helical" evidence="10">
    <location>
        <begin position="185"/>
        <end position="206"/>
    </location>
</feature>
<keyword evidence="4 10" id="KW-0812">Transmembrane</keyword>
<feature type="transmembrane region" description="Helical" evidence="10">
    <location>
        <begin position="75"/>
        <end position="99"/>
    </location>
</feature>
<dbReference type="InterPro" id="IPR050794">
    <property type="entry name" value="CPA2_transporter"/>
</dbReference>
<dbReference type="Gramene" id="FCD_00024156-RA">
    <property type="protein sequence ID" value="FCD_00024156-RA:cds"/>
    <property type="gene ID" value="FCD_00024156"/>
</dbReference>
<dbReference type="Pfam" id="PF23259">
    <property type="entry name" value="CHX17_C"/>
    <property type="match status" value="1"/>
</dbReference>
<name>A0AA88J0Q3_FICCA</name>
<dbReference type="AlphaFoldDB" id="A0AA88J0Q3"/>
<dbReference type="PANTHER" id="PTHR32468">
    <property type="entry name" value="CATION/H + ANTIPORTER"/>
    <property type="match status" value="1"/>
</dbReference>
<comment type="caution">
    <text evidence="14">The sequence shown here is derived from an EMBL/GenBank/DDBJ whole genome shotgun (WGS) entry which is preliminary data.</text>
</comment>
<keyword evidence="6 10" id="KW-1133">Transmembrane helix</keyword>
<dbReference type="InterPro" id="IPR057291">
    <property type="entry name" value="CHX17_2nd"/>
</dbReference>
<dbReference type="InterPro" id="IPR006153">
    <property type="entry name" value="Cation/H_exchanger_TM"/>
</dbReference>